<keyword evidence="2" id="KW-0813">Transport</keyword>
<evidence type="ECO:0000256" key="5">
    <source>
        <dbReference type="ARBA" id="ARBA00022989"/>
    </source>
</evidence>
<dbReference type="AlphaFoldDB" id="A0A7S0KXA0"/>
<keyword evidence="4" id="KW-0812">Transmembrane</keyword>
<gene>
    <name evidence="9" type="ORF">AGLA0713_LOCUS395</name>
</gene>
<dbReference type="EMBL" id="HBEX01000608">
    <property type="protein sequence ID" value="CAD8595567.1"/>
    <property type="molecule type" value="Transcribed_RNA"/>
</dbReference>
<reference evidence="9" key="1">
    <citation type="submission" date="2021-01" db="EMBL/GenBank/DDBJ databases">
        <authorList>
            <person name="Corre E."/>
            <person name="Pelletier E."/>
            <person name="Niang G."/>
            <person name="Scheremetjew M."/>
            <person name="Finn R."/>
            <person name="Kale V."/>
            <person name="Holt S."/>
            <person name="Cochrane G."/>
            <person name="Meng A."/>
            <person name="Brown T."/>
            <person name="Cohen L."/>
        </authorList>
    </citation>
    <scope>NUCLEOTIDE SEQUENCE</scope>
</reference>
<evidence type="ECO:0000256" key="4">
    <source>
        <dbReference type="ARBA" id="ARBA00022692"/>
    </source>
</evidence>
<accession>A0A7S0KXA0</accession>
<organism evidence="9">
    <name type="scientific">Asterionellopsis glacialis</name>
    <dbReference type="NCBI Taxonomy" id="33640"/>
    <lineage>
        <taxon>Eukaryota</taxon>
        <taxon>Sar</taxon>
        <taxon>Stramenopiles</taxon>
        <taxon>Ochrophyta</taxon>
        <taxon>Bacillariophyta</taxon>
        <taxon>Fragilariophyceae</taxon>
        <taxon>Fragilariophycidae</taxon>
        <taxon>Fragilariales</taxon>
        <taxon>Fragilariaceae</taxon>
        <taxon>Asterionellopsis</taxon>
    </lineage>
</organism>
<name>A0A7S0KXA0_9STRA</name>
<comment type="subcellular location">
    <subcellularLocation>
        <location evidence="1">Cell membrane</location>
        <topology evidence="1">Multi-pass membrane protein</topology>
    </subcellularLocation>
</comment>
<sequence length="443" mass="48835">MSRWGHALIVFAALASSADAFVSPSGGKASSLVVAPTAPAQVVATSTPTTSLNADKASVYGEESRPYRRTVYTHNEWETHRSPNRFWRNLKTLTASGIYKSLAKEVVATTSIATFVCAYNAAVGGYTGLDGSSHPAVVDGLQVMGLPLVPFTLLTPSLGLLLVFRTNSSYKRWDEARKAWGLNINHTRDLARMATAWYGNYKNQEGTEFAGAMAAPAQAIDPVKRQEDLERVSLCTWAFVRSMKRHLSPPAEDEEDFKAELYERLPAAQAEKIIAATHRPNKALHDLSCAIDRLPMHFLRKNQINTAVSIFEDTLGGCERLLSSPVPVFYSRHTARFLSVWLLLLPLALWEPFKGSWNHVGEIPATALISVFLFGIEELATSLEEPFTILPMQGFCDKIGANCDETVSWAGQGETMEVQVEPMVEQKTYSMGKPVAPKHPFMQ</sequence>
<evidence type="ECO:0000256" key="3">
    <source>
        <dbReference type="ARBA" id="ARBA00022475"/>
    </source>
</evidence>
<dbReference type="PANTHER" id="PTHR33281">
    <property type="entry name" value="UPF0187 PROTEIN YNEE"/>
    <property type="match status" value="1"/>
</dbReference>
<protein>
    <submittedName>
        <fullName evidence="9">Uncharacterized protein</fullName>
    </submittedName>
</protein>
<keyword evidence="7" id="KW-0472">Membrane</keyword>
<evidence type="ECO:0000256" key="8">
    <source>
        <dbReference type="SAM" id="SignalP"/>
    </source>
</evidence>
<keyword evidence="8" id="KW-0732">Signal</keyword>
<dbReference type="Pfam" id="PF25539">
    <property type="entry name" value="Bestrophin_2"/>
    <property type="match status" value="1"/>
</dbReference>
<dbReference type="PANTHER" id="PTHR33281:SF19">
    <property type="entry name" value="VOLTAGE-DEPENDENT ANION CHANNEL-FORMING PROTEIN YNEE"/>
    <property type="match status" value="1"/>
</dbReference>
<dbReference type="GO" id="GO:0005886">
    <property type="term" value="C:plasma membrane"/>
    <property type="evidence" value="ECO:0007669"/>
    <property type="project" value="UniProtKB-SubCell"/>
</dbReference>
<keyword evidence="6" id="KW-0406">Ion transport</keyword>
<evidence type="ECO:0000313" key="9">
    <source>
        <dbReference type="EMBL" id="CAD8595567.1"/>
    </source>
</evidence>
<dbReference type="GO" id="GO:0005254">
    <property type="term" value="F:chloride channel activity"/>
    <property type="evidence" value="ECO:0007669"/>
    <property type="project" value="InterPro"/>
</dbReference>
<dbReference type="InterPro" id="IPR044669">
    <property type="entry name" value="YneE/VCCN1/2-like"/>
</dbReference>
<proteinExistence type="predicted"/>
<keyword evidence="5" id="KW-1133">Transmembrane helix</keyword>
<feature type="chain" id="PRO_5031426203" evidence="8">
    <location>
        <begin position="21"/>
        <end position="443"/>
    </location>
</feature>
<evidence type="ECO:0000256" key="6">
    <source>
        <dbReference type="ARBA" id="ARBA00023065"/>
    </source>
</evidence>
<evidence type="ECO:0000256" key="7">
    <source>
        <dbReference type="ARBA" id="ARBA00023136"/>
    </source>
</evidence>
<feature type="signal peptide" evidence="8">
    <location>
        <begin position="1"/>
        <end position="20"/>
    </location>
</feature>
<evidence type="ECO:0000256" key="2">
    <source>
        <dbReference type="ARBA" id="ARBA00022448"/>
    </source>
</evidence>
<evidence type="ECO:0000256" key="1">
    <source>
        <dbReference type="ARBA" id="ARBA00004651"/>
    </source>
</evidence>
<keyword evidence="3" id="KW-1003">Cell membrane</keyword>